<dbReference type="NCBIfam" id="TIGR02937">
    <property type="entry name" value="sigma70-ECF"/>
    <property type="match status" value="1"/>
</dbReference>
<keyword evidence="8" id="KW-1185">Reference proteome</keyword>
<proteinExistence type="inferred from homology"/>
<dbReference type="InterPro" id="IPR013324">
    <property type="entry name" value="RNA_pol_sigma_r3/r4-like"/>
</dbReference>
<dbReference type="EMBL" id="FPJE01000024">
    <property type="protein sequence ID" value="SFW71014.1"/>
    <property type="molecule type" value="Genomic_DNA"/>
</dbReference>
<dbReference type="InterPro" id="IPR039425">
    <property type="entry name" value="RNA_pol_sigma-70-like"/>
</dbReference>
<dbReference type="Pfam" id="PF04542">
    <property type="entry name" value="Sigma70_r2"/>
    <property type="match status" value="1"/>
</dbReference>
<dbReference type="InterPro" id="IPR007627">
    <property type="entry name" value="RNA_pol_sigma70_r2"/>
</dbReference>
<dbReference type="InterPro" id="IPR036388">
    <property type="entry name" value="WH-like_DNA-bd_sf"/>
</dbReference>
<dbReference type="SUPFAM" id="SSF88659">
    <property type="entry name" value="Sigma3 and sigma4 domains of RNA polymerase sigma factors"/>
    <property type="match status" value="1"/>
</dbReference>
<dbReference type="InterPro" id="IPR013249">
    <property type="entry name" value="RNA_pol_sigma70_r4_t2"/>
</dbReference>
<keyword evidence="2" id="KW-0805">Transcription regulation</keyword>
<dbReference type="Gene3D" id="1.10.1740.10">
    <property type="match status" value="1"/>
</dbReference>
<dbReference type="GO" id="GO:0006352">
    <property type="term" value="P:DNA-templated transcription initiation"/>
    <property type="evidence" value="ECO:0007669"/>
    <property type="project" value="InterPro"/>
</dbReference>
<dbReference type="AlphaFoldDB" id="A0A1K1RH48"/>
<evidence type="ECO:0000313" key="7">
    <source>
        <dbReference type="EMBL" id="SFW71014.1"/>
    </source>
</evidence>
<dbReference type="GO" id="GO:0003677">
    <property type="term" value="F:DNA binding"/>
    <property type="evidence" value="ECO:0007669"/>
    <property type="project" value="InterPro"/>
</dbReference>
<dbReference type="InterPro" id="IPR013325">
    <property type="entry name" value="RNA_pol_sigma_r2"/>
</dbReference>
<dbReference type="SUPFAM" id="SSF88946">
    <property type="entry name" value="Sigma2 domain of RNA polymerase sigma factors"/>
    <property type="match status" value="1"/>
</dbReference>
<protein>
    <submittedName>
        <fullName evidence="7">RNA polymerase sigma-70 factor, ECF subfamily</fullName>
    </submittedName>
</protein>
<name>A0A1K1RH48_9FLAO</name>
<dbReference type="GO" id="GO:0016987">
    <property type="term" value="F:sigma factor activity"/>
    <property type="evidence" value="ECO:0007669"/>
    <property type="project" value="UniProtKB-KW"/>
</dbReference>
<evidence type="ECO:0000259" key="5">
    <source>
        <dbReference type="Pfam" id="PF04542"/>
    </source>
</evidence>
<dbReference type="Proteomes" id="UP000182248">
    <property type="component" value="Unassembled WGS sequence"/>
</dbReference>
<dbReference type="InterPro" id="IPR014284">
    <property type="entry name" value="RNA_pol_sigma-70_dom"/>
</dbReference>
<gene>
    <name evidence="7" type="ORF">SAMN02927921_03528</name>
</gene>
<evidence type="ECO:0000256" key="3">
    <source>
        <dbReference type="ARBA" id="ARBA00023082"/>
    </source>
</evidence>
<dbReference type="CDD" id="cd06171">
    <property type="entry name" value="Sigma70_r4"/>
    <property type="match status" value="1"/>
</dbReference>
<feature type="domain" description="RNA polymerase sigma factor 70 region 4 type 2" evidence="6">
    <location>
        <begin position="125"/>
        <end position="177"/>
    </location>
</feature>
<reference evidence="7 8" key="1">
    <citation type="submission" date="2016-11" db="EMBL/GenBank/DDBJ databases">
        <authorList>
            <person name="Jaros S."/>
            <person name="Januszkiewicz K."/>
            <person name="Wedrychowicz H."/>
        </authorList>
    </citation>
    <scope>NUCLEOTIDE SEQUENCE [LARGE SCALE GENOMIC DNA]</scope>
    <source>
        <strain evidence="7 8">CGMCC 1.12145</strain>
    </source>
</reference>
<feature type="domain" description="RNA polymerase sigma-70 region 2" evidence="5">
    <location>
        <begin position="33"/>
        <end position="99"/>
    </location>
</feature>
<dbReference type="PANTHER" id="PTHR43133:SF46">
    <property type="entry name" value="RNA POLYMERASE SIGMA-70 FACTOR ECF SUBFAMILY"/>
    <property type="match status" value="1"/>
</dbReference>
<evidence type="ECO:0000256" key="4">
    <source>
        <dbReference type="ARBA" id="ARBA00023163"/>
    </source>
</evidence>
<dbReference type="STRING" id="1150368.SAMN02927921_03528"/>
<keyword evidence="4" id="KW-0804">Transcription</keyword>
<dbReference type="Pfam" id="PF08281">
    <property type="entry name" value="Sigma70_r4_2"/>
    <property type="match status" value="1"/>
</dbReference>
<sequence length="192" mass="22413">MKKHFLKIIPLYKDETRLVKKAAGNNREAQQELFRKYASRMLSVCRYYIKDEQFAEDVMITAFFKVFTQIGAFRGDGSFEGWIRRIMVRECISFLRKEKSLSFLEEEHIAGVSSETADYSGIDVEAIQFIIDALPQGYKTVFLMYAIEGYSHKEIAETLCISENTSKTQLFKARKMLQEKIEKLKMRENGTR</sequence>
<dbReference type="Gene3D" id="1.10.10.10">
    <property type="entry name" value="Winged helix-like DNA-binding domain superfamily/Winged helix DNA-binding domain"/>
    <property type="match status" value="1"/>
</dbReference>
<comment type="similarity">
    <text evidence="1">Belongs to the sigma-70 factor family. ECF subfamily.</text>
</comment>
<evidence type="ECO:0000313" key="8">
    <source>
        <dbReference type="Proteomes" id="UP000182248"/>
    </source>
</evidence>
<organism evidence="7 8">
    <name type="scientific">Sinomicrobium oceani</name>
    <dbReference type="NCBI Taxonomy" id="1150368"/>
    <lineage>
        <taxon>Bacteria</taxon>
        <taxon>Pseudomonadati</taxon>
        <taxon>Bacteroidota</taxon>
        <taxon>Flavobacteriia</taxon>
        <taxon>Flavobacteriales</taxon>
        <taxon>Flavobacteriaceae</taxon>
        <taxon>Sinomicrobium</taxon>
    </lineage>
</organism>
<evidence type="ECO:0000256" key="1">
    <source>
        <dbReference type="ARBA" id="ARBA00010641"/>
    </source>
</evidence>
<evidence type="ECO:0000259" key="6">
    <source>
        <dbReference type="Pfam" id="PF08281"/>
    </source>
</evidence>
<keyword evidence="3" id="KW-0731">Sigma factor</keyword>
<accession>A0A1K1RH48</accession>
<evidence type="ECO:0000256" key="2">
    <source>
        <dbReference type="ARBA" id="ARBA00023015"/>
    </source>
</evidence>
<dbReference type="PANTHER" id="PTHR43133">
    <property type="entry name" value="RNA POLYMERASE ECF-TYPE SIGMA FACTO"/>
    <property type="match status" value="1"/>
</dbReference>